<keyword evidence="6" id="KW-0050">Antiport</keyword>
<evidence type="ECO:0000256" key="11">
    <source>
        <dbReference type="ARBA" id="ARBA00023136"/>
    </source>
</evidence>
<sequence length="450" mass="50206">MEGTVRRLTEGNPYRVILSFAFPVFLSQVFQQLYNTADSLIVGRFLGTEALAAVSSSGTLIFLMISFFSGLSLGAGVVISRYFGAGDHERVSRAIHTTVTLGFFCGLFLTMAGIAFTPTFLRWMDTAPDVMPQAVEYFRYYFLGALAVVEYNICKDVMNAMGDSRRPLFYLILSSILNIVLDLLFIAGFHWGVWSAAAATTISQAASVILCLIHLSKKGTFYQLQLKKMNLNPRMLKEILRFGLPSGIQNSVIGLANVIVQTSINSFGKTATAAYGSYAKIEGFAFLPVTSFTMALTTFTSQNLGARKYDRARRGSRFGILSAVLLAECIGVCIYVFSPWLIGLFTSDREVINIGMHQAHTVALFYCLMALSHAIAAVCRGAGKAFVPMFIMLSIWCVFRILYILVIMQVCRKLDFIYWAYPLTWGISTAIYLLYYHFSDWMHGFEKKKR</sequence>
<dbReference type="CDD" id="cd13138">
    <property type="entry name" value="MATE_yoeA_like"/>
    <property type="match status" value="1"/>
</dbReference>
<dbReference type="GO" id="GO:0005886">
    <property type="term" value="C:plasma membrane"/>
    <property type="evidence" value="ECO:0007669"/>
    <property type="project" value="UniProtKB-SubCell"/>
</dbReference>
<evidence type="ECO:0000256" key="12">
    <source>
        <dbReference type="ARBA" id="ARBA00031636"/>
    </source>
</evidence>
<reference evidence="14" key="1">
    <citation type="submission" date="2020-10" db="EMBL/GenBank/DDBJ databases">
        <authorList>
            <person name="Gilroy R."/>
        </authorList>
    </citation>
    <scope>NUCLEOTIDE SEQUENCE</scope>
    <source>
        <strain evidence="14">ChiSjej4B22-8148</strain>
    </source>
</reference>
<feature type="transmembrane region" description="Helical" evidence="13">
    <location>
        <begin position="362"/>
        <end position="379"/>
    </location>
</feature>
<keyword evidence="5" id="KW-0813">Transport</keyword>
<dbReference type="InterPro" id="IPR002528">
    <property type="entry name" value="MATE_fam"/>
</dbReference>
<evidence type="ECO:0000313" key="15">
    <source>
        <dbReference type="Proteomes" id="UP000886757"/>
    </source>
</evidence>
<feature type="transmembrane region" description="Helical" evidence="13">
    <location>
        <begin position="95"/>
        <end position="117"/>
    </location>
</feature>
<evidence type="ECO:0000256" key="6">
    <source>
        <dbReference type="ARBA" id="ARBA00022449"/>
    </source>
</evidence>
<comment type="caution">
    <text evidence="14">The sequence shown here is derived from an EMBL/GenBank/DDBJ whole genome shotgun (WGS) entry which is preliminary data.</text>
</comment>
<protein>
    <recommendedName>
        <fullName evidence="4">Probable multidrug resistance protein NorM</fullName>
    </recommendedName>
    <alternativeName>
        <fullName evidence="12">Multidrug-efflux transporter</fullName>
    </alternativeName>
</protein>
<dbReference type="AlphaFoldDB" id="A0A9D1ACC6"/>
<evidence type="ECO:0000256" key="7">
    <source>
        <dbReference type="ARBA" id="ARBA00022475"/>
    </source>
</evidence>
<dbReference type="InterPro" id="IPR050222">
    <property type="entry name" value="MATE_MdtK"/>
</dbReference>
<comment type="function">
    <text evidence="1">Multidrug efflux pump.</text>
</comment>
<evidence type="ECO:0000256" key="9">
    <source>
        <dbReference type="ARBA" id="ARBA00022989"/>
    </source>
</evidence>
<dbReference type="NCBIfam" id="TIGR00797">
    <property type="entry name" value="matE"/>
    <property type="match status" value="1"/>
</dbReference>
<dbReference type="PIRSF" id="PIRSF006603">
    <property type="entry name" value="DinF"/>
    <property type="match status" value="1"/>
</dbReference>
<feature type="transmembrane region" description="Helical" evidence="13">
    <location>
        <begin position="386"/>
        <end position="410"/>
    </location>
</feature>
<feature type="transmembrane region" description="Helical" evidence="13">
    <location>
        <begin position="416"/>
        <end position="438"/>
    </location>
</feature>
<dbReference type="Proteomes" id="UP000886757">
    <property type="component" value="Unassembled WGS sequence"/>
</dbReference>
<dbReference type="GO" id="GO:0015297">
    <property type="term" value="F:antiporter activity"/>
    <property type="evidence" value="ECO:0007669"/>
    <property type="project" value="UniProtKB-KW"/>
</dbReference>
<keyword evidence="7" id="KW-1003">Cell membrane</keyword>
<evidence type="ECO:0000256" key="13">
    <source>
        <dbReference type="SAM" id="Phobius"/>
    </source>
</evidence>
<evidence type="ECO:0000256" key="1">
    <source>
        <dbReference type="ARBA" id="ARBA00003408"/>
    </source>
</evidence>
<keyword evidence="9 13" id="KW-1133">Transmembrane helix</keyword>
<feature type="transmembrane region" description="Helical" evidence="13">
    <location>
        <begin position="193"/>
        <end position="215"/>
    </location>
</feature>
<dbReference type="InterPro" id="IPR048279">
    <property type="entry name" value="MdtK-like"/>
</dbReference>
<feature type="transmembrane region" description="Helical" evidence="13">
    <location>
        <begin position="167"/>
        <end position="187"/>
    </location>
</feature>
<evidence type="ECO:0000313" key="14">
    <source>
        <dbReference type="EMBL" id="HIR13658.1"/>
    </source>
</evidence>
<gene>
    <name evidence="14" type="ORF">IAB31_07020</name>
</gene>
<reference evidence="14" key="2">
    <citation type="journal article" date="2021" name="PeerJ">
        <title>Extensive microbial diversity within the chicken gut microbiome revealed by metagenomics and culture.</title>
        <authorList>
            <person name="Gilroy R."/>
            <person name="Ravi A."/>
            <person name="Getino M."/>
            <person name="Pursley I."/>
            <person name="Horton D.L."/>
            <person name="Alikhan N.F."/>
            <person name="Baker D."/>
            <person name="Gharbi K."/>
            <person name="Hall N."/>
            <person name="Watson M."/>
            <person name="Adriaenssens E.M."/>
            <person name="Foster-Nyarko E."/>
            <person name="Jarju S."/>
            <person name="Secka A."/>
            <person name="Antonio M."/>
            <person name="Oren A."/>
            <person name="Chaudhuri R.R."/>
            <person name="La Ragione R."/>
            <person name="Hildebrand F."/>
            <person name="Pallen M.J."/>
        </authorList>
    </citation>
    <scope>NUCLEOTIDE SEQUENCE</scope>
    <source>
        <strain evidence="14">ChiSjej4B22-8148</strain>
    </source>
</reference>
<organism evidence="14 15">
    <name type="scientific">Candidatus Choladousia intestinavium</name>
    <dbReference type="NCBI Taxonomy" id="2840727"/>
    <lineage>
        <taxon>Bacteria</taxon>
        <taxon>Bacillati</taxon>
        <taxon>Bacillota</taxon>
        <taxon>Clostridia</taxon>
        <taxon>Lachnospirales</taxon>
        <taxon>Lachnospiraceae</taxon>
        <taxon>Lachnospiraceae incertae sedis</taxon>
        <taxon>Candidatus Choladousia</taxon>
    </lineage>
</organism>
<dbReference type="PANTHER" id="PTHR43298">
    <property type="entry name" value="MULTIDRUG RESISTANCE PROTEIN NORM-RELATED"/>
    <property type="match status" value="1"/>
</dbReference>
<proteinExistence type="inferred from homology"/>
<comment type="subcellular location">
    <subcellularLocation>
        <location evidence="2">Cell membrane</location>
        <topology evidence="2">Multi-pass membrane protein</topology>
    </subcellularLocation>
</comment>
<dbReference type="Pfam" id="PF01554">
    <property type="entry name" value="MatE"/>
    <property type="match status" value="2"/>
</dbReference>
<feature type="transmembrane region" description="Helical" evidence="13">
    <location>
        <begin position="137"/>
        <end position="155"/>
    </location>
</feature>
<evidence type="ECO:0000256" key="3">
    <source>
        <dbReference type="ARBA" id="ARBA00010199"/>
    </source>
</evidence>
<comment type="similarity">
    <text evidence="3">Belongs to the multi antimicrobial extrusion (MATE) (TC 2.A.66.1) family.</text>
</comment>
<feature type="transmembrane region" description="Helical" evidence="13">
    <location>
        <begin position="50"/>
        <end position="83"/>
    </location>
</feature>
<evidence type="ECO:0000256" key="4">
    <source>
        <dbReference type="ARBA" id="ARBA00020268"/>
    </source>
</evidence>
<keyword evidence="10" id="KW-0406">Ion transport</keyword>
<dbReference type="PANTHER" id="PTHR43298:SF2">
    <property type="entry name" value="FMN_FAD EXPORTER YEEO-RELATED"/>
    <property type="match status" value="1"/>
</dbReference>
<feature type="transmembrane region" description="Helical" evidence="13">
    <location>
        <begin position="12"/>
        <end position="30"/>
    </location>
</feature>
<evidence type="ECO:0000256" key="5">
    <source>
        <dbReference type="ARBA" id="ARBA00022448"/>
    </source>
</evidence>
<dbReference type="EMBL" id="DVGK01000079">
    <property type="protein sequence ID" value="HIR13658.1"/>
    <property type="molecule type" value="Genomic_DNA"/>
</dbReference>
<evidence type="ECO:0000256" key="8">
    <source>
        <dbReference type="ARBA" id="ARBA00022692"/>
    </source>
</evidence>
<evidence type="ECO:0000256" key="10">
    <source>
        <dbReference type="ARBA" id="ARBA00023065"/>
    </source>
</evidence>
<dbReference type="GO" id="GO:0042910">
    <property type="term" value="F:xenobiotic transmembrane transporter activity"/>
    <property type="evidence" value="ECO:0007669"/>
    <property type="project" value="InterPro"/>
</dbReference>
<name>A0A9D1ACC6_9FIRM</name>
<evidence type="ECO:0000256" key="2">
    <source>
        <dbReference type="ARBA" id="ARBA00004651"/>
    </source>
</evidence>
<keyword evidence="8 13" id="KW-0812">Transmembrane</keyword>
<keyword evidence="11 13" id="KW-0472">Membrane</keyword>
<accession>A0A9D1ACC6</accession>
<feature type="transmembrane region" description="Helical" evidence="13">
    <location>
        <begin position="318"/>
        <end position="342"/>
    </location>
</feature>
<dbReference type="GO" id="GO:0006811">
    <property type="term" value="P:monoatomic ion transport"/>
    <property type="evidence" value="ECO:0007669"/>
    <property type="project" value="UniProtKB-KW"/>
</dbReference>